<dbReference type="EMBL" id="AP021906">
    <property type="protein sequence ID" value="BBP87719.1"/>
    <property type="molecule type" value="Genomic_DNA"/>
</dbReference>
<accession>A0A5S9M713</accession>
<evidence type="ECO:0000313" key="1">
    <source>
        <dbReference type="EMBL" id="BBP87719.1"/>
    </source>
</evidence>
<protein>
    <submittedName>
        <fullName evidence="1">Uncharacterized protein</fullName>
    </submittedName>
</protein>
<dbReference type="AlphaFoldDB" id="A0A5S9M713"/>
<dbReference type="Pfam" id="PF13039">
    <property type="entry name" value="DUF3900"/>
    <property type="match status" value="1"/>
</dbReference>
<name>A0A5S9M713_BACIA</name>
<proteinExistence type="predicted"/>
<reference evidence="1 2" key="1">
    <citation type="submission" date="2019-12" db="EMBL/GenBank/DDBJ databases">
        <title>Full genome sequence of a Bacillus safensis strain isolated from commercially available natto in Indonesia.</title>
        <authorList>
            <person name="Yoshida M."/>
            <person name="Uomi M."/>
            <person name="Waturangi D."/>
            <person name="Ekaputri J.J."/>
            <person name="Setiamarga D.H.E."/>
        </authorList>
    </citation>
    <scope>NUCLEOTIDE SEQUENCE [LARGE SCALE GENOMIC DNA]</scope>
    <source>
        <strain evidence="1 2">IDN1</strain>
    </source>
</reference>
<organism evidence="1 2">
    <name type="scientific">Bacillus safensis</name>
    <dbReference type="NCBI Taxonomy" id="561879"/>
    <lineage>
        <taxon>Bacteria</taxon>
        <taxon>Bacillati</taxon>
        <taxon>Bacillota</taxon>
        <taxon>Bacilli</taxon>
        <taxon>Bacillales</taxon>
        <taxon>Bacillaceae</taxon>
        <taxon>Bacillus</taxon>
    </lineage>
</organism>
<sequence>MDFTIRFLSFFVVEIEGKDEQANKRFKHYQTLDQEEFEQSELKDFLDGELKKKSSNEKWTDTLNLNKYRPKLADLL</sequence>
<evidence type="ECO:0000313" key="2">
    <source>
        <dbReference type="Proteomes" id="UP000464658"/>
    </source>
</evidence>
<dbReference type="InterPro" id="IPR025006">
    <property type="entry name" value="DUF3900"/>
</dbReference>
<gene>
    <name evidence="1" type="ORF">BsIDN1_13370</name>
</gene>
<dbReference type="Proteomes" id="UP000464658">
    <property type="component" value="Chromosome"/>
</dbReference>